<dbReference type="PROSITE" id="PS00430">
    <property type="entry name" value="TONB_DEPENDENT_REC_1"/>
    <property type="match status" value="1"/>
</dbReference>
<dbReference type="RefSeq" id="YP_010776201.1">
    <property type="nucleotide sequence ID" value="NC_075034.1"/>
</dbReference>
<organism evidence="3 4">
    <name type="scientific">Powai lake megavirus</name>
    <dbReference type="NCBI Taxonomy" id="1842663"/>
    <lineage>
        <taxon>Viruses</taxon>
        <taxon>Varidnaviria</taxon>
        <taxon>Bamfordvirae</taxon>
        <taxon>Nucleocytoviricota</taxon>
        <taxon>Megaviricetes</taxon>
        <taxon>Imitervirales</taxon>
        <taxon>Mimiviridae</taxon>
        <taxon>Megamimivirinae</taxon>
        <taxon>Megavirus</taxon>
        <taxon>Megavirus powaiense</taxon>
    </lineage>
</organism>
<dbReference type="GO" id="GO:0006366">
    <property type="term" value="P:transcription by RNA polymerase II"/>
    <property type="evidence" value="ECO:0007669"/>
    <property type="project" value="TreeGrafter"/>
</dbReference>
<dbReference type="PANTHER" id="PTHR10535:SF0">
    <property type="entry name" value="DNA-DIRECTED RNA POLYMERASES I, II, AND III SUBUNIT RPABC1"/>
    <property type="match status" value="1"/>
</dbReference>
<dbReference type="Proteomes" id="UP000241365">
    <property type="component" value="Segment"/>
</dbReference>
<evidence type="ECO:0000256" key="1">
    <source>
        <dbReference type="ARBA" id="ARBA00023163"/>
    </source>
</evidence>
<dbReference type="Gene3D" id="3.90.940.20">
    <property type="entry name" value="RPB5-like RNA polymerase subunit"/>
    <property type="match status" value="1"/>
</dbReference>
<dbReference type="InterPro" id="IPR035913">
    <property type="entry name" value="RPB5-like_sf"/>
</dbReference>
<dbReference type="GO" id="GO:0042797">
    <property type="term" value="P:tRNA transcription by RNA polymerase III"/>
    <property type="evidence" value="ECO:0007669"/>
    <property type="project" value="TreeGrafter"/>
</dbReference>
<dbReference type="InterPro" id="IPR014381">
    <property type="entry name" value="Arch_Rpo5/euc_Rpb5"/>
</dbReference>
<sequence>METNRSIFSVMKSDDTRLKIIIKNVITMLSNRIYIDKNGDKHALLSLSDALNNYEDRGDNTFVVTANNGDKYAIKIIFQIISAIGKQSIISEFFDGYNKYKKIIVAEGYNTKINKVVSSTGSQIFRESAFLSDLISHSFQPKFELLSPKEMELFKNEYNATTYTTKKITRSDPVTKYFALKVNDIIRIVRPSITSGESIDYRIVIQ</sequence>
<proteinExistence type="predicted"/>
<evidence type="ECO:0000313" key="3">
    <source>
        <dbReference type="EMBL" id="ANB50450.1"/>
    </source>
</evidence>
<dbReference type="InterPro" id="IPR000783">
    <property type="entry name" value="RNA_pol_subH/Rpb5_C"/>
</dbReference>
<dbReference type="GO" id="GO:0003677">
    <property type="term" value="F:DNA binding"/>
    <property type="evidence" value="ECO:0007669"/>
    <property type="project" value="InterPro"/>
</dbReference>
<dbReference type="GO" id="GO:0006362">
    <property type="term" value="P:transcription elongation by RNA polymerase I"/>
    <property type="evidence" value="ECO:0007669"/>
    <property type="project" value="TreeGrafter"/>
</dbReference>
<dbReference type="Pfam" id="PF01191">
    <property type="entry name" value="RNA_pol_Rpb5_C"/>
    <property type="match status" value="1"/>
</dbReference>
<evidence type="ECO:0000313" key="4">
    <source>
        <dbReference type="Proteomes" id="UP000241365"/>
    </source>
</evidence>
<dbReference type="EMBL" id="KU877344">
    <property type="protein sequence ID" value="ANB50450.1"/>
    <property type="molecule type" value="Genomic_DNA"/>
</dbReference>
<protein>
    <recommendedName>
        <fullName evidence="2">RNA polymerase subunit H/Rpb5 C-terminal domain-containing protein</fullName>
    </recommendedName>
</protein>
<dbReference type="GeneID" id="80512812"/>
<keyword evidence="1" id="KW-0804">Transcription</keyword>
<name>A0A167R9N6_9VIRU</name>
<dbReference type="PANTHER" id="PTHR10535">
    <property type="entry name" value="DNA-DIRECTED RNA POLYMERASES I, II, AND III SUBUNIT RPABC1"/>
    <property type="match status" value="1"/>
</dbReference>
<evidence type="ECO:0000259" key="2">
    <source>
        <dbReference type="Pfam" id="PF01191"/>
    </source>
</evidence>
<accession>A0A167R9N6</accession>
<dbReference type="InterPro" id="IPR010916">
    <property type="entry name" value="TonB_box_CS"/>
</dbReference>
<dbReference type="PIRSF" id="PIRSF000747">
    <property type="entry name" value="RPB5"/>
    <property type="match status" value="1"/>
</dbReference>
<dbReference type="KEGG" id="vg:80512812"/>
<keyword evidence="4" id="KW-1185">Reference proteome</keyword>
<dbReference type="SUPFAM" id="SSF55287">
    <property type="entry name" value="RPB5-like RNA polymerase subunit"/>
    <property type="match status" value="1"/>
</dbReference>
<feature type="domain" description="RNA polymerase subunit H/Rpb5 C-terminal" evidence="2">
    <location>
        <begin position="134"/>
        <end position="204"/>
    </location>
</feature>
<dbReference type="GO" id="GO:0003899">
    <property type="term" value="F:DNA-directed RNA polymerase activity"/>
    <property type="evidence" value="ECO:0007669"/>
    <property type="project" value="InterPro"/>
</dbReference>
<reference evidence="3 4" key="1">
    <citation type="journal article" date="2016" name="Genome Announc.">
        <title>Complete Genome Sequence of a New Megavirus Family Member Isolated from an Inland Water Lake for the First Time in India.</title>
        <authorList>
            <person name="Chatterjee A."/>
            <person name="Ali F."/>
            <person name="Bange D."/>
            <person name="Kondabagil K."/>
        </authorList>
    </citation>
    <scope>NUCLEOTIDE SEQUENCE [LARGE SCALE GENOMIC DNA]</scope>
    <source>
        <strain evidence="3">1</strain>
    </source>
</reference>